<gene>
    <name evidence="1" type="ORF">F9L08_21085</name>
</gene>
<organism evidence="1 2">
    <name type="scientific">Brucella tritici</name>
    <dbReference type="NCBI Taxonomy" id="94626"/>
    <lineage>
        <taxon>Bacteria</taxon>
        <taxon>Pseudomonadati</taxon>
        <taxon>Pseudomonadota</taxon>
        <taxon>Alphaproteobacteria</taxon>
        <taxon>Hyphomicrobiales</taxon>
        <taxon>Brucellaceae</taxon>
        <taxon>Brucella/Ochrobactrum group</taxon>
        <taxon>Brucella</taxon>
    </lineage>
</organism>
<reference evidence="1 2" key="1">
    <citation type="submission" date="2019-09" db="EMBL/GenBank/DDBJ databases">
        <title>Taxonomic organization of the family Brucellaceae based on a phylogenomic approach.</title>
        <authorList>
            <person name="Leclercq S."/>
            <person name="Cloeckaert A."/>
            <person name="Zygmunt M.S."/>
        </authorList>
    </citation>
    <scope>NUCLEOTIDE SEQUENCE [LARGE SCALE GENOMIC DNA]</scope>
    <source>
        <strain evidence="1 2">WS1830</strain>
    </source>
</reference>
<dbReference type="Proteomes" id="UP000481643">
    <property type="component" value="Unassembled WGS sequence"/>
</dbReference>
<dbReference type="Pfam" id="PF01161">
    <property type="entry name" value="PBP"/>
    <property type="match status" value="1"/>
</dbReference>
<dbReference type="EMBL" id="WBVX01000027">
    <property type="protein sequence ID" value="KAB2680583.1"/>
    <property type="molecule type" value="Genomic_DNA"/>
</dbReference>
<accession>A0A6L3YBD7</accession>
<dbReference type="AlphaFoldDB" id="A0A6L3YBD7"/>
<dbReference type="SUPFAM" id="SSF49777">
    <property type="entry name" value="PEBP-like"/>
    <property type="match status" value="1"/>
</dbReference>
<dbReference type="Gene3D" id="3.90.280.10">
    <property type="entry name" value="PEBP-like"/>
    <property type="match status" value="1"/>
</dbReference>
<evidence type="ECO:0000313" key="1">
    <source>
        <dbReference type="EMBL" id="KAB2680583.1"/>
    </source>
</evidence>
<evidence type="ECO:0000313" key="2">
    <source>
        <dbReference type="Proteomes" id="UP000481643"/>
    </source>
</evidence>
<proteinExistence type="predicted"/>
<comment type="caution">
    <text evidence="1">The sequence shown here is derived from an EMBL/GenBank/DDBJ whole genome shotgun (WGS) entry which is preliminary data.</text>
</comment>
<dbReference type="InterPro" id="IPR036610">
    <property type="entry name" value="PEBP-like_sf"/>
</dbReference>
<name>A0A6L3YBD7_9HYPH</name>
<sequence>MATPALSADLGVSFQWGPTKKCFDSKSPPFNITGVPKETKTLTFRMVDRNAMDFQHGGGKVTYNGKAAIPYGAFRYKGPCPPGGSHNYSWTVKALDASGKTLAEGKAAKMFP</sequence>
<protein>
    <submittedName>
        <fullName evidence="1">Phospholipid-binding protein</fullName>
    </submittedName>
</protein>
<dbReference type="InterPro" id="IPR008914">
    <property type="entry name" value="PEBP"/>
</dbReference>